<dbReference type="CDD" id="cd11614">
    <property type="entry name" value="SAF_CpaB_FlgA_like"/>
    <property type="match status" value="1"/>
</dbReference>
<evidence type="ECO:0000313" key="3">
    <source>
        <dbReference type="Proteomes" id="UP000324324"/>
    </source>
</evidence>
<dbReference type="Pfam" id="PF16976">
    <property type="entry name" value="RcpC"/>
    <property type="match status" value="1"/>
</dbReference>
<dbReference type="Gene3D" id="3.90.1210.10">
    <property type="entry name" value="Antifreeze-like/N-acetylneuraminic acid synthase C-terminal domain"/>
    <property type="match status" value="1"/>
</dbReference>
<proteinExistence type="predicted"/>
<dbReference type="SMART" id="SM00858">
    <property type="entry name" value="SAF"/>
    <property type="match status" value="1"/>
</dbReference>
<protein>
    <submittedName>
        <fullName evidence="2">Flp pilus assembly protein CpaB</fullName>
    </submittedName>
</protein>
<dbReference type="EMBL" id="VWRN01000037">
    <property type="protein sequence ID" value="KAA6122557.1"/>
    <property type="molecule type" value="Genomic_DNA"/>
</dbReference>
<evidence type="ECO:0000313" key="2">
    <source>
        <dbReference type="EMBL" id="KAA6122557.1"/>
    </source>
</evidence>
<gene>
    <name evidence="2" type="primary">cpaB</name>
    <name evidence="2" type="ORF">F1599_15085</name>
</gene>
<keyword evidence="3" id="KW-1185">Reference proteome</keyword>
<dbReference type="InterPro" id="IPR017592">
    <property type="entry name" value="Pilus_assmbl_Flp-typ_CpaB"/>
</dbReference>
<dbReference type="Pfam" id="PF08666">
    <property type="entry name" value="SAF"/>
    <property type="match status" value="1"/>
</dbReference>
<evidence type="ECO:0000259" key="1">
    <source>
        <dbReference type="SMART" id="SM00858"/>
    </source>
</evidence>
<organism evidence="2 3">
    <name type="scientific">Cupriavidus cauae</name>
    <dbReference type="NCBI Taxonomy" id="2608999"/>
    <lineage>
        <taxon>Bacteria</taxon>
        <taxon>Pseudomonadati</taxon>
        <taxon>Pseudomonadota</taxon>
        <taxon>Betaproteobacteria</taxon>
        <taxon>Burkholderiales</taxon>
        <taxon>Burkholderiaceae</taxon>
        <taxon>Cupriavidus</taxon>
    </lineage>
</organism>
<dbReference type="InterPro" id="IPR031571">
    <property type="entry name" value="RcpC_dom"/>
</dbReference>
<sequence length="285" mass="28982">MKNARAILMLLVALAAGVAAVIAASRWLMQQSSNSVAQVVVAASDINLGQPIGPEQLRMVSWPSGSVPPGAFTNAALLQGRVARTSVLRGEPLLEAKLAPQGTKGGLSAVIGEGKRAITVRVNDVVGVAGFALPGNLVDVIVNTAAEARRNGAASGNGEASISKIVLEKILVLAVAQQVSRDDTQPKVVNAVTLEVTPEQAEKLDVARSVGTLSLVLRNQVDLAAVDTEGATKTTLLGTPAAAPAAAPLKPVKVSAPVRARPAAPARSGHCIGVLSGVQGSLECF</sequence>
<dbReference type="Proteomes" id="UP000324324">
    <property type="component" value="Unassembled WGS sequence"/>
</dbReference>
<dbReference type="RefSeq" id="WP_150083610.1">
    <property type="nucleotide sequence ID" value="NZ_CP080293.1"/>
</dbReference>
<accession>A0A5M8AFC4</accession>
<dbReference type="NCBIfam" id="TIGR03177">
    <property type="entry name" value="pilus_cpaB"/>
    <property type="match status" value="1"/>
</dbReference>
<name>A0A5M8AFC4_9BURK</name>
<feature type="domain" description="SAF" evidence="1">
    <location>
        <begin position="37"/>
        <end position="99"/>
    </location>
</feature>
<comment type="caution">
    <text evidence="2">The sequence shown here is derived from an EMBL/GenBank/DDBJ whole genome shotgun (WGS) entry which is preliminary data.</text>
</comment>
<dbReference type="InterPro" id="IPR013974">
    <property type="entry name" value="SAF"/>
</dbReference>
<dbReference type="AlphaFoldDB" id="A0A5M8AFC4"/>
<reference evidence="2 3" key="1">
    <citation type="submission" date="2019-09" db="EMBL/GenBank/DDBJ databases">
        <title>Isolation of a novel species in the genus Cupriavidus from patients with sepsis using whole genome sequencing.</title>
        <authorList>
            <person name="Kweon O.J."/>
            <person name="Lee M.-K."/>
        </authorList>
    </citation>
    <scope>NUCLEOTIDE SEQUENCE [LARGE SCALE GENOMIC DNA]</scope>
    <source>
        <strain evidence="2 3">MKL-01</strain>
    </source>
</reference>